<evidence type="ECO:0000313" key="2">
    <source>
        <dbReference type="Proteomes" id="UP001160334"/>
    </source>
</evidence>
<reference evidence="1 2" key="1">
    <citation type="submission" date="2023-04" db="EMBL/GenBank/DDBJ databases">
        <title>Forest soil microbial communities from Buena Vista Peninsula, Colon Province, Panama.</title>
        <authorList>
            <person name="Bouskill N."/>
        </authorList>
    </citation>
    <scope>NUCLEOTIDE SEQUENCE [LARGE SCALE GENOMIC DNA]</scope>
    <source>
        <strain evidence="1 2">CFH S0262</strain>
    </source>
</reference>
<organism evidence="1 2">
    <name type="scientific">Prescottella agglutinans</name>
    <dbReference type="NCBI Taxonomy" id="1644129"/>
    <lineage>
        <taxon>Bacteria</taxon>
        <taxon>Bacillati</taxon>
        <taxon>Actinomycetota</taxon>
        <taxon>Actinomycetes</taxon>
        <taxon>Mycobacteriales</taxon>
        <taxon>Nocardiaceae</taxon>
        <taxon>Prescottella</taxon>
    </lineage>
</organism>
<proteinExistence type="predicted"/>
<accession>A0ABT6MF38</accession>
<protein>
    <recommendedName>
        <fullName evidence="3">Lipoprotein</fullName>
    </recommendedName>
</protein>
<name>A0ABT6MF38_9NOCA</name>
<dbReference type="EMBL" id="JARXVC010000012">
    <property type="protein sequence ID" value="MDH6282932.1"/>
    <property type="molecule type" value="Genomic_DNA"/>
</dbReference>
<sequence>MHTRSNRPRPLRVLSTIAMSAGALLLVSGCGSSDVTRARLEASLARTFANLYVQQAGILGHEDTTVASTDAHATCKKGGPTTADIGPGSDWICMIDFNDQDHTRQTGKFELQVHADSCYTAGGPSKLIGLQTITSAQGSDVTNPVFEFDACFDPHGNQ</sequence>
<evidence type="ECO:0008006" key="3">
    <source>
        <dbReference type="Google" id="ProtNLM"/>
    </source>
</evidence>
<keyword evidence="2" id="KW-1185">Reference proteome</keyword>
<comment type="caution">
    <text evidence="1">The sequence shown here is derived from an EMBL/GenBank/DDBJ whole genome shotgun (WGS) entry which is preliminary data.</text>
</comment>
<dbReference type="PROSITE" id="PS51257">
    <property type="entry name" value="PROKAR_LIPOPROTEIN"/>
    <property type="match status" value="1"/>
</dbReference>
<evidence type="ECO:0000313" key="1">
    <source>
        <dbReference type="EMBL" id="MDH6282932.1"/>
    </source>
</evidence>
<dbReference type="Proteomes" id="UP001160334">
    <property type="component" value="Unassembled WGS sequence"/>
</dbReference>
<gene>
    <name evidence="1" type="ORF">M2280_004175</name>
</gene>